<feature type="domain" description="HTH marR-type" evidence="1">
    <location>
        <begin position="33"/>
        <end position="135"/>
    </location>
</feature>
<dbReference type="InterPro" id="IPR036390">
    <property type="entry name" value="WH_DNA-bd_sf"/>
</dbReference>
<dbReference type="SUPFAM" id="SSF46785">
    <property type="entry name" value="Winged helix' DNA-binding domain"/>
    <property type="match status" value="1"/>
</dbReference>
<evidence type="ECO:0000313" key="2">
    <source>
        <dbReference type="EMBL" id="MFD2479995.1"/>
    </source>
</evidence>
<name>A0ABW5HUP3_9PSEU</name>
<evidence type="ECO:0000259" key="1">
    <source>
        <dbReference type="SMART" id="SM00347"/>
    </source>
</evidence>
<comment type="caution">
    <text evidence="2">The sequence shown here is derived from an EMBL/GenBank/DDBJ whole genome shotgun (WGS) entry which is preliminary data.</text>
</comment>
<gene>
    <name evidence="2" type="ORF">ACFSUT_06910</name>
</gene>
<proteinExistence type="predicted"/>
<protein>
    <submittedName>
        <fullName evidence="2">MarR family winged helix-turn-helix transcriptional regulator</fullName>
    </submittedName>
</protein>
<dbReference type="InterPro" id="IPR000835">
    <property type="entry name" value="HTH_MarR-typ"/>
</dbReference>
<dbReference type="InterPro" id="IPR036388">
    <property type="entry name" value="WH-like_DNA-bd_sf"/>
</dbReference>
<sequence>MSRDPDLLDPRETRVWRSFVQFSGKAVAAVERDLFAARGLSGADFQILARLHEAEDKQLSQKLLGELTGWTATRLSHQLARMHGRGLVDRAAAGRGRLMRISLTEAGLHTYESALPAYARAVREHFLGGAALAELEEGLRLLGAPRLDGRAG</sequence>
<keyword evidence="3" id="KW-1185">Reference proteome</keyword>
<dbReference type="EMBL" id="JBHUKQ010000006">
    <property type="protein sequence ID" value="MFD2479995.1"/>
    <property type="molecule type" value="Genomic_DNA"/>
</dbReference>
<dbReference type="Proteomes" id="UP001597542">
    <property type="component" value="Unassembled WGS sequence"/>
</dbReference>
<reference evidence="3" key="1">
    <citation type="journal article" date="2019" name="Int. J. Syst. Evol. Microbiol.">
        <title>The Global Catalogue of Microorganisms (GCM) 10K type strain sequencing project: providing services to taxonomists for standard genome sequencing and annotation.</title>
        <authorList>
            <consortium name="The Broad Institute Genomics Platform"/>
            <consortium name="The Broad Institute Genome Sequencing Center for Infectious Disease"/>
            <person name="Wu L."/>
            <person name="Ma J."/>
        </authorList>
    </citation>
    <scope>NUCLEOTIDE SEQUENCE [LARGE SCALE GENOMIC DNA]</scope>
    <source>
        <strain evidence="3">CGMCC 4.7638</strain>
    </source>
</reference>
<dbReference type="Pfam" id="PF12802">
    <property type="entry name" value="MarR_2"/>
    <property type="match status" value="1"/>
</dbReference>
<dbReference type="RefSeq" id="WP_344286773.1">
    <property type="nucleotide sequence ID" value="NZ_BAAAHV010000027.1"/>
</dbReference>
<accession>A0ABW5HUP3</accession>
<evidence type="ECO:0000313" key="3">
    <source>
        <dbReference type="Proteomes" id="UP001597542"/>
    </source>
</evidence>
<dbReference type="SMART" id="SM00347">
    <property type="entry name" value="HTH_MARR"/>
    <property type="match status" value="1"/>
</dbReference>
<dbReference type="Gene3D" id="1.10.10.10">
    <property type="entry name" value="Winged helix-like DNA-binding domain superfamily/Winged helix DNA-binding domain"/>
    <property type="match status" value="1"/>
</dbReference>
<organism evidence="2 3">
    <name type="scientific">Amycolatopsis albidoflavus</name>
    <dbReference type="NCBI Taxonomy" id="102226"/>
    <lineage>
        <taxon>Bacteria</taxon>
        <taxon>Bacillati</taxon>
        <taxon>Actinomycetota</taxon>
        <taxon>Actinomycetes</taxon>
        <taxon>Pseudonocardiales</taxon>
        <taxon>Pseudonocardiaceae</taxon>
        <taxon>Amycolatopsis</taxon>
    </lineage>
</organism>